<dbReference type="GO" id="GO:0009451">
    <property type="term" value="P:RNA modification"/>
    <property type="evidence" value="ECO:0007669"/>
    <property type="project" value="InterPro"/>
</dbReference>
<dbReference type="Pfam" id="PF13041">
    <property type="entry name" value="PPR_2"/>
    <property type="match status" value="1"/>
</dbReference>
<dbReference type="GO" id="GO:0003723">
    <property type="term" value="F:RNA binding"/>
    <property type="evidence" value="ECO:0007669"/>
    <property type="project" value="InterPro"/>
</dbReference>
<dbReference type="PROSITE" id="PS51375">
    <property type="entry name" value="PPR"/>
    <property type="match status" value="3"/>
</dbReference>
<gene>
    <name evidence="3" type="ORF">Nepgr_016717</name>
</gene>
<evidence type="ECO:0000313" key="3">
    <source>
        <dbReference type="EMBL" id="GMH14876.1"/>
    </source>
</evidence>
<evidence type="ECO:0000313" key="4">
    <source>
        <dbReference type="Proteomes" id="UP001279734"/>
    </source>
</evidence>
<proteinExistence type="predicted"/>
<accession>A0AAD3SQT2</accession>
<name>A0AAD3SQT2_NEPGR</name>
<evidence type="ECO:0000256" key="2">
    <source>
        <dbReference type="PROSITE-ProRule" id="PRU00708"/>
    </source>
</evidence>
<dbReference type="InterPro" id="IPR046960">
    <property type="entry name" value="PPR_At4g14850-like_plant"/>
</dbReference>
<dbReference type="PANTHER" id="PTHR47926">
    <property type="entry name" value="PENTATRICOPEPTIDE REPEAT-CONTAINING PROTEIN"/>
    <property type="match status" value="1"/>
</dbReference>
<organism evidence="3 4">
    <name type="scientific">Nepenthes gracilis</name>
    <name type="common">Slender pitcher plant</name>
    <dbReference type="NCBI Taxonomy" id="150966"/>
    <lineage>
        <taxon>Eukaryota</taxon>
        <taxon>Viridiplantae</taxon>
        <taxon>Streptophyta</taxon>
        <taxon>Embryophyta</taxon>
        <taxon>Tracheophyta</taxon>
        <taxon>Spermatophyta</taxon>
        <taxon>Magnoliopsida</taxon>
        <taxon>eudicotyledons</taxon>
        <taxon>Gunneridae</taxon>
        <taxon>Pentapetalae</taxon>
        <taxon>Caryophyllales</taxon>
        <taxon>Nepenthaceae</taxon>
        <taxon>Nepenthes</taxon>
    </lineage>
</organism>
<dbReference type="InterPro" id="IPR011990">
    <property type="entry name" value="TPR-like_helical_dom_sf"/>
</dbReference>
<dbReference type="Gene3D" id="1.25.40.10">
    <property type="entry name" value="Tetratricopeptide repeat domain"/>
    <property type="match status" value="3"/>
</dbReference>
<dbReference type="InterPro" id="IPR046848">
    <property type="entry name" value="E_motif"/>
</dbReference>
<dbReference type="AlphaFoldDB" id="A0AAD3SQT2"/>
<evidence type="ECO:0008006" key="5">
    <source>
        <dbReference type="Google" id="ProtNLM"/>
    </source>
</evidence>
<dbReference type="Proteomes" id="UP001279734">
    <property type="component" value="Unassembled WGS sequence"/>
</dbReference>
<evidence type="ECO:0000256" key="1">
    <source>
        <dbReference type="ARBA" id="ARBA00022737"/>
    </source>
</evidence>
<comment type="caution">
    <text evidence="3">The sequence shown here is derived from an EMBL/GenBank/DDBJ whole genome shotgun (WGS) entry which is preliminary data.</text>
</comment>
<dbReference type="FunFam" id="1.25.40.10:FF:000090">
    <property type="entry name" value="Pentatricopeptide repeat-containing protein, chloroplastic"/>
    <property type="match status" value="1"/>
</dbReference>
<dbReference type="Pfam" id="PF20431">
    <property type="entry name" value="E_motif"/>
    <property type="match status" value="1"/>
</dbReference>
<keyword evidence="1" id="KW-0677">Repeat</keyword>
<dbReference type="EMBL" id="BSYO01000014">
    <property type="protein sequence ID" value="GMH14876.1"/>
    <property type="molecule type" value="Genomic_DNA"/>
</dbReference>
<keyword evidence="4" id="KW-1185">Reference proteome</keyword>
<dbReference type="FunFam" id="1.25.40.10:FF:000382">
    <property type="entry name" value="Pentatricopeptide repeat-containing protein"/>
    <property type="match status" value="1"/>
</dbReference>
<feature type="repeat" description="PPR" evidence="2">
    <location>
        <begin position="416"/>
        <end position="450"/>
    </location>
</feature>
<sequence length="528" mass="58649">MSKSCRLYHSLHYPAPVISVSKPPAQNHLSYLHSHYPFDESPQRNIRTLNSLLASYFRNEDPLALWALFQQIHSTRTDLNGYTFTPVLGACSALPNSRRGMQVHALMIKSVSETETVPKTALMDMYSKYGLMEKSVQVFDEMGFKDVVIWNALLSNFIRHGKFKKALEGFEEMRREGVEFSEFTLCSLLKACTYLKALRQGIQIHGLVVVRGRDLVVLSTTLIEFYSNIGLIGEAIKIFENLSSGRDNVICNSFIAACVRNRRHNEALSIMSTMRPNVVSLTSAITACAGNSDLWTGKQIHCVATRFGLVNDTQLCNVLLDMYAKCGKISAACLLFDRIPQKDVVSWTSMIDAYGSHGFGFESVELFKRMEAVGNIILPNEVTLLAVLSACSHSGLVDEGSRCFHLLRAKYGFTPGPEHYACYIDILGRAGHIEEVWSLYHEMVKSGTKPSGAVWAALLNACAHSNDVSRGNFAAKQLFALDSDKPGIIVLISNFYAAIGKWQVVDQLRSTMKRKGLVKDIGSSCVTL</sequence>
<dbReference type="NCBIfam" id="TIGR00756">
    <property type="entry name" value="PPR"/>
    <property type="match status" value="3"/>
</dbReference>
<reference evidence="3" key="1">
    <citation type="submission" date="2023-05" db="EMBL/GenBank/DDBJ databases">
        <title>Nepenthes gracilis genome sequencing.</title>
        <authorList>
            <person name="Fukushima K."/>
        </authorList>
    </citation>
    <scope>NUCLEOTIDE SEQUENCE</scope>
    <source>
        <strain evidence="3">SING2019-196</strain>
    </source>
</reference>
<feature type="repeat" description="PPR" evidence="2">
    <location>
        <begin position="343"/>
        <end position="377"/>
    </location>
</feature>
<dbReference type="InterPro" id="IPR002885">
    <property type="entry name" value="PPR_rpt"/>
</dbReference>
<dbReference type="Pfam" id="PF01535">
    <property type="entry name" value="PPR"/>
    <property type="match status" value="5"/>
</dbReference>
<protein>
    <recommendedName>
        <fullName evidence="5">Pentatricopeptide repeat-containing protein</fullName>
    </recommendedName>
</protein>
<feature type="repeat" description="PPR" evidence="2">
    <location>
        <begin position="146"/>
        <end position="180"/>
    </location>
</feature>